<feature type="transmembrane region" description="Helical" evidence="8">
    <location>
        <begin position="12"/>
        <end position="33"/>
    </location>
</feature>
<keyword evidence="4" id="KW-1003">Cell membrane</keyword>
<evidence type="ECO:0000256" key="5">
    <source>
        <dbReference type="ARBA" id="ARBA00022692"/>
    </source>
</evidence>
<evidence type="ECO:0000256" key="8">
    <source>
        <dbReference type="RuleBase" id="RU363032"/>
    </source>
</evidence>
<dbReference type="AlphaFoldDB" id="A0A9X1NVX8"/>
<feature type="compositionally biased region" description="Low complexity" evidence="10">
    <location>
        <begin position="121"/>
        <end position="132"/>
    </location>
</feature>
<evidence type="ECO:0000259" key="11">
    <source>
        <dbReference type="PROSITE" id="PS50928"/>
    </source>
</evidence>
<dbReference type="Pfam" id="PF00528">
    <property type="entry name" value="BPD_transp_1"/>
    <property type="match status" value="1"/>
</dbReference>
<feature type="transmembrane region" description="Helical" evidence="8">
    <location>
        <begin position="393"/>
        <end position="413"/>
    </location>
</feature>
<feature type="transmembrane region" description="Helical" evidence="8">
    <location>
        <begin position="204"/>
        <end position="224"/>
    </location>
</feature>
<gene>
    <name evidence="12" type="ORF">LZD57_00860</name>
</gene>
<accession>A0A9X1NVX8</accession>
<keyword evidence="9" id="KW-0175">Coiled coil</keyword>
<feature type="region of interest" description="Disordered" evidence="10">
    <location>
        <begin position="80"/>
        <end position="141"/>
    </location>
</feature>
<evidence type="ECO:0000256" key="2">
    <source>
        <dbReference type="ARBA" id="ARBA00007069"/>
    </source>
</evidence>
<feature type="coiled-coil region" evidence="9">
    <location>
        <begin position="143"/>
        <end position="170"/>
    </location>
</feature>
<keyword evidence="13" id="KW-1185">Reference proteome</keyword>
<evidence type="ECO:0000256" key="3">
    <source>
        <dbReference type="ARBA" id="ARBA00022448"/>
    </source>
</evidence>
<dbReference type="GO" id="GO:0055085">
    <property type="term" value="P:transmembrane transport"/>
    <property type="evidence" value="ECO:0007669"/>
    <property type="project" value="InterPro"/>
</dbReference>
<evidence type="ECO:0000256" key="1">
    <source>
        <dbReference type="ARBA" id="ARBA00004651"/>
    </source>
</evidence>
<evidence type="ECO:0000313" key="13">
    <source>
        <dbReference type="Proteomes" id="UP001139035"/>
    </source>
</evidence>
<dbReference type="Gene3D" id="1.10.3720.10">
    <property type="entry name" value="MetI-like"/>
    <property type="match status" value="1"/>
</dbReference>
<evidence type="ECO:0000256" key="6">
    <source>
        <dbReference type="ARBA" id="ARBA00022989"/>
    </source>
</evidence>
<keyword evidence="3 8" id="KW-0813">Transport</keyword>
<comment type="similarity">
    <text evidence="2">Belongs to the binding-protein-dependent transport system permease family. CysTW subfamily.</text>
</comment>
<feature type="transmembrane region" description="Helical" evidence="8">
    <location>
        <begin position="230"/>
        <end position="247"/>
    </location>
</feature>
<feature type="compositionally biased region" description="Low complexity" evidence="10">
    <location>
        <begin position="81"/>
        <end position="92"/>
    </location>
</feature>
<feature type="transmembrane region" description="Helical" evidence="8">
    <location>
        <begin position="254"/>
        <end position="277"/>
    </location>
</feature>
<reference evidence="12" key="1">
    <citation type="submission" date="2022-01" db="EMBL/GenBank/DDBJ databases">
        <title>Jiella avicenniae sp. nov., a novel endophytic bacterium isolated from bark of Avicennia marina.</title>
        <authorList>
            <person name="Tuo L."/>
        </authorList>
    </citation>
    <scope>NUCLEOTIDE SEQUENCE</scope>
    <source>
        <strain evidence="12">CBK1P-4</strain>
    </source>
</reference>
<dbReference type="SUPFAM" id="SSF161098">
    <property type="entry name" value="MetI-like"/>
    <property type="match status" value="1"/>
</dbReference>
<dbReference type="CDD" id="cd06261">
    <property type="entry name" value="TM_PBP2"/>
    <property type="match status" value="1"/>
</dbReference>
<evidence type="ECO:0000256" key="9">
    <source>
        <dbReference type="SAM" id="Coils"/>
    </source>
</evidence>
<name>A0A9X1NVX8_9HYPH</name>
<feature type="domain" description="ABC transmembrane type-1" evidence="11">
    <location>
        <begin position="200"/>
        <end position="409"/>
    </location>
</feature>
<dbReference type="RefSeq" id="WP_233717223.1">
    <property type="nucleotide sequence ID" value="NZ_JAJUWU010000001.1"/>
</dbReference>
<keyword evidence="7 8" id="KW-0472">Membrane</keyword>
<dbReference type="InterPro" id="IPR000515">
    <property type="entry name" value="MetI-like"/>
</dbReference>
<keyword evidence="5 8" id="KW-0812">Transmembrane</keyword>
<dbReference type="GO" id="GO:0005886">
    <property type="term" value="C:plasma membrane"/>
    <property type="evidence" value="ECO:0007669"/>
    <property type="project" value="UniProtKB-SubCell"/>
</dbReference>
<evidence type="ECO:0000256" key="7">
    <source>
        <dbReference type="ARBA" id="ARBA00023136"/>
    </source>
</evidence>
<sequence>MGALLRTYGAPLTTVIVLLVAVWIGGMIAAPLLTMGERSLVYVDRNDDLSQTNNAINRLSRDIATLAYDIEARKKDLADLNEAASSPEEGSGANSGSGGGFMVPGMSVPSAGSRPSGGGASPAAPSSPLLPSFGGGQGGERTAESLTEEIGALQERRDAAGAEMAALKEKQAQLIEAAASAPRYSVQNYSSIEPLHLKIFVKTILYATLVTAIAFVVCYPVAYFASNLKGALGAGAILLLLVIPYSINELLRVYAWVMILAREGVLNSALQAFGIVGANPPQWVASNNSVFLVMAYAYILFMMFPLMNTLGTLDRSQVEAARDLGASVWRVHYRVVLPHAKPGIAMGSIVVFMLSAGVITVPELVGRGLHPDWFSQVIYRRFFDTGDWNQGSAYSLMLLASCIVFILMVLSAFRVSIREIAR</sequence>
<dbReference type="PANTHER" id="PTHR42929:SF1">
    <property type="entry name" value="INNER MEMBRANE ABC TRANSPORTER PERMEASE PROTEIN YDCU-RELATED"/>
    <property type="match status" value="1"/>
</dbReference>
<dbReference type="EMBL" id="JAJUWU010000001">
    <property type="protein sequence ID" value="MCE7026527.1"/>
    <property type="molecule type" value="Genomic_DNA"/>
</dbReference>
<feature type="transmembrane region" description="Helical" evidence="8">
    <location>
        <begin position="289"/>
        <end position="307"/>
    </location>
</feature>
<feature type="compositionally biased region" description="Gly residues" evidence="10">
    <location>
        <begin position="93"/>
        <end position="102"/>
    </location>
</feature>
<protein>
    <submittedName>
        <fullName evidence="12">ABC transporter permease</fullName>
    </submittedName>
</protein>
<dbReference type="InterPro" id="IPR035906">
    <property type="entry name" value="MetI-like_sf"/>
</dbReference>
<dbReference type="PROSITE" id="PS50928">
    <property type="entry name" value="ABC_TM1"/>
    <property type="match status" value="1"/>
</dbReference>
<feature type="transmembrane region" description="Helical" evidence="8">
    <location>
        <begin position="344"/>
        <end position="365"/>
    </location>
</feature>
<dbReference type="Proteomes" id="UP001139035">
    <property type="component" value="Unassembled WGS sequence"/>
</dbReference>
<dbReference type="PANTHER" id="PTHR42929">
    <property type="entry name" value="INNER MEMBRANE ABC TRANSPORTER PERMEASE PROTEIN YDCU-RELATED-RELATED"/>
    <property type="match status" value="1"/>
</dbReference>
<comment type="subcellular location">
    <subcellularLocation>
        <location evidence="1 8">Cell membrane</location>
        <topology evidence="1 8">Multi-pass membrane protein</topology>
    </subcellularLocation>
</comment>
<evidence type="ECO:0000256" key="10">
    <source>
        <dbReference type="SAM" id="MobiDB-lite"/>
    </source>
</evidence>
<evidence type="ECO:0000313" key="12">
    <source>
        <dbReference type="EMBL" id="MCE7026527.1"/>
    </source>
</evidence>
<keyword evidence="6 8" id="KW-1133">Transmembrane helix</keyword>
<evidence type="ECO:0000256" key="4">
    <source>
        <dbReference type="ARBA" id="ARBA00022475"/>
    </source>
</evidence>
<proteinExistence type="inferred from homology"/>
<organism evidence="12 13">
    <name type="scientific">Jiella avicenniae</name>
    <dbReference type="NCBI Taxonomy" id="2907202"/>
    <lineage>
        <taxon>Bacteria</taxon>
        <taxon>Pseudomonadati</taxon>
        <taxon>Pseudomonadota</taxon>
        <taxon>Alphaproteobacteria</taxon>
        <taxon>Hyphomicrobiales</taxon>
        <taxon>Aurantimonadaceae</taxon>
        <taxon>Jiella</taxon>
    </lineage>
</organism>
<comment type="caution">
    <text evidence="12">The sequence shown here is derived from an EMBL/GenBank/DDBJ whole genome shotgun (WGS) entry which is preliminary data.</text>
</comment>